<organism evidence="2 3">
    <name type="scientific">Delftia phage IME-DE1</name>
    <dbReference type="NCBI Taxonomy" id="1647385"/>
    <lineage>
        <taxon>Viruses</taxon>
        <taxon>Duplodnaviria</taxon>
        <taxon>Heunggongvirae</taxon>
        <taxon>Uroviricota</taxon>
        <taxon>Caudoviricetes</taxon>
        <taxon>Autographivirales</taxon>
        <taxon>Autotranscriptaviridae</taxon>
        <taxon>Piedvirus</taxon>
        <taxon>Piedvirus IMEDE1</taxon>
    </lineage>
</organism>
<evidence type="ECO:0000256" key="1">
    <source>
        <dbReference type="SAM" id="MobiDB-lite"/>
    </source>
</evidence>
<dbReference type="GO" id="GO:0019069">
    <property type="term" value="P:viral capsid assembly"/>
    <property type="evidence" value="ECO:0007669"/>
    <property type="project" value="InterPro"/>
</dbReference>
<feature type="region of interest" description="Disordered" evidence="1">
    <location>
        <begin position="215"/>
        <end position="241"/>
    </location>
</feature>
<reference evidence="2 3" key="1">
    <citation type="submission" date="2015-04" db="EMBL/GenBank/DDBJ databases">
        <title>Isolation and genomic analysis of Delftia bacteriophage IME-DE1.</title>
        <authorList>
            <person name="Kang H."/>
        </authorList>
    </citation>
    <scope>NUCLEOTIDE SEQUENCE [LARGE SCALE GENOMIC DNA]</scope>
</reference>
<feature type="compositionally biased region" description="Acidic residues" evidence="1">
    <location>
        <begin position="51"/>
        <end position="66"/>
    </location>
</feature>
<accession>A0A0F7IK72</accession>
<sequence length="241" mass="24814">MSDSATPATEVSIYGPGAILSSDAPSDAELALIDKAKNVEIRDGDQLVDVSLEDGEDTPEGTPEDNTEGKNPEGEPEKAPEEGSDEDIQAKTKQAQTALEDVSKDLQGKGVDVQAIMTEFEAGNGLSEKTYETLGKAGYSKAVVDSIIAGQVAVANSFTNSVLAHAGGPEAFKALAESAPAGTRTAFNAAVERGDLSTAKALLDGLKAQRATKLGTANPGLKGSPVTRSNPVEASPTARTW</sequence>
<feature type="compositionally biased region" description="Basic and acidic residues" evidence="1">
    <location>
        <begin position="67"/>
        <end position="81"/>
    </location>
</feature>
<dbReference type="EMBL" id="KR153873">
    <property type="protein sequence ID" value="AKG94508.1"/>
    <property type="molecule type" value="Genomic_DNA"/>
</dbReference>
<dbReference type="KEGG" id="vg:26520557"/>
<dbReference type="OrthoDB" id="9213at10239"/>
<dbReference type="RefSeq" id="YP_009191828.1">
    <property type="nucleotide sequence ID" value="NC_028702.1"/>
</dbReference>
<feature type="compositionally biased region" description="Polar residues" evidence="1">
    <location>
        <begin position="226"/>
        <end position="241"/>
    </location>
</feature>
<evidence type="ECO:0000313" key="2">
    <source>
        <dbReference type="EMBL" id="AKG94508.1"/>
    </source>
</evidence>
<dbReference type="InterPro" id="IPR008768">
    <property type="entry name" value="Gp9-like"/>
</dbReference>
<proteinExistence type="predicted"/>
<evidence type="ECO:0008006" key="4">
    <source>
        <dbReference type="Google" id="ProtNLM"/>
    </source>
</evidence>
<dbReference type="Pfam" id="PF05396">
    <property type="entry name" value="Phage_T7_Capsid"/>
    <property type="match status" value="1"/>
</dbReference>
<name>A0A0F7IK72_9CAUD</name>
<feature type="region of interest" description="Disordered" evidence="1">
    <location>
        <begin position="42"/>
        <end position="103"/>
    </location>
</feature>
<dbReference type="Proteomes" id="UP000201918">
    <property type="component" value="Segment"/>
</dbReference>
<keyword evidence="3" id="KW-1185">Reference proteome</keyword>
<dbReference type="GeneID" id="26520557"/>
<protein>
    <recommendedName>
        <fullName evidence="4">Scaffolding protein</fullName>
    </recommendedName>
</protein>
<evidence type="ECO:0000313" key="3">
    <source>
        <dbReference type="Proteomes" id="UP000201918"/>
    </source>
</evidence>
<feature type="region of interest" description="Disordered" evidence="1">
    <location>
        <begin position="1"/>
        <end position="24"/>
    </location>
</feature>